<evidence type="ECO:0000313" key="2">
    <source>
        <dbReference type="EMBL" id="OLP89586.1"/>
    </source>
</evidence>
<evidence type="ECO:0000313" key="3">
    <source>
        <dbReference type="Proteomes" id="UP000186817"/>
    </source>
</evidence>
<feature type="compositionally biased region" description="Basic and acidic residues" evidence="1">
    <location>
        <begin position="56"/>
        <end position="65"/>
    </location>
</feature>
<dbReference type="AlphaFoldDB" id="A0A1Q9D363"/>
<dbReference type="EMBL" id="LSRX01000753">
    <property type="protein sequence ID" value="OLP89586.1"/>
    <property type="molecule type" value="Genomic_DNA"/>
</dbReference>
<sequence>MEVCGVRLWRVAQICILFRQRDYDMLVAFVSKSIKDAMPSRRWPEALPGESGGQVEKPDATKRNEVEQPGARFQLDIGAPMVFLQSLFRPSVLLCYAAAFISQCRKNGAWYSAKTEKRTG</sequence>
<dbReference type="Proteomes" id="UP000186817">
    <property type="component" value="Unassembled WGS sequence"/>
</dbReference>
<organism evidence="2 3">
    <name type="scientific">Symbiodinium microadriaticum</name>
    <name type="common">Dinoflagellate</name>
    <name type="synonym">Zooxanthella microadriatica</name>
    <dbReference type="NCBI Taxonomy" id="2951"/>
    <lineage>
        <taxon>Eukaryota</taxon>
        <taxon>Sar</taxon>
        <taxon>Alveolata</taxon>
        <taxon>Dinophyceae</taxon>
        <taxon>Suessiales</taxon>
        <taxon>Symbiodiniaceae</taxon>
        <taxon>Symbiodinium</taxon>
    </lineage>
</organism>
<evidence type="ECO:0000256" key="1">
    <source>
        <dbReference type="SAM" id="MobiDB-lite"/>
    </source>
</evidence>
<protein>
    <submittedName>
        <fullName evidence="2">Uncharacterized protein</fullName>
    </submittedName>
</protein>
<name>A0A1Q9D363_SYMMI</name>
<comment type="caution">
    <text evidence="2">The sequence shown here is derived from an EMBL/GenBank/DDBJ whole genome shotgun (WGS) entry which is preliminary data.</text>
</comment>
<gene>
    <name evidence="2" type="ORF">AK812_SmicGene28952</name>
</gene>
<reference evidence="2 3" key="1">
    <citation type="submission" date="2016-02" db="EMBL/GenBank/DDBJ databases">
        <title>Genome analysis of coral dinoflagellate symbionts highlights evolutionary adaptations to a symbiotic lifestyle.</title>
        <authorList>
            <person name="Aranda M."/>
            <person name="Li Y."/>
            <person name="Liew Y.J."/>
            <person name="Baumgarten S."/>
            <person name="Simakov O."/>
            <person name="Wilson M."/>
            <person name="Piel J."/>
            <person name="Ashoor H."/>
            <person name="Bougouffa S."/>
            <person name="Bajic V.B."/>
            <person name="Ryu T."/>
            <person name="Ravasi T."/>
            <person name="Bayer T."/>
            <person name="Micklem G."/>
            <person name="Kim H."/>
            <person name="Bhak J."/>
            <person name="Lajeunesse T.C."/>
            <person name="Voolstra C.R."/>
        </authorList>
    </citation>
    <scope>NUCLEOTIDE SEQUENCE [LARGE SCALE GENOMIC DNA]</scope>
    <source>
        <strain evidence="2 3">CCMP2467</strain>
    </source>
</reference>
<feature type="region of interest" description="Disordered" evidence="1">
    <location>
        <begin position="41"/>
        <end position="65"/>
    </location>
</feature>
<keyword evidence="3" id="KW-1185">Reference proteome</keyword>
<proteinExistence type="predicted"/>
<accession>A0A1Q9D363</accession>